<evidence type="ECO:0000313" key="7">
    <source>
        <dbReference type="EMBL" id="SEO74509.1"/>
    </source>
</evidence>
<feature type="transmembrane region" description="Helical" evidence="6">
    <location>
        <begin position="382"/>
        <end position="406"/>
    </location>
</feature>
<dbReference type="GO" id="GO:0015086">
    <property type="term" value="F:cadmium ion transmembrane transporter activity"/>
    <property type="evidence" value="ECO:0007669"/>
    <property type="project" value="TreeGrafter"/>
</dbReference>
<feature type="transmembrane region" description="Helical" evidence="6">
    <location>
        <begin position="418"/>
        <end position="440"/>
    </location>
</feature>
<dbReference type="PANTHER" id="PTHR11706:SF33">
    <property type="entry name" value="NATURAL RESISTANCE-ASSOCIATED MACROPHAGE PROTEIN 2"/>
    <property type="match status" value="1"/>
</dbReference>
<feature type="transmembrane region" description="Helical" evidence="6">
    <location>
        <begin position="146"/>
        <end position="165"/>
    </location>
</feature>
<keyword evidence="2" id="KW-0813">Transport</keyword>
<keyword evidence="4 6" id="KW-1133">Transmembrane helix</keyword>
<feature type="transmembrane region" description="Helical" evidence="6">
    <location>
        <begin position="351"/>
        <end position="370"/>
    </location>
</feature>
<keyword evidence="8" id="KW-1185">Reference proteome</keyword>
<evidence type="ECO:0000313" key="8">
    <source>
        <dbReference type="Proteomes" id="UP000182975"/>
    </source>
</evidence>
<comment type="subcellular location">
    <subcellularLocation>
        <location evidence="1">Membrane</location>
        <topology evidence="1">Multi-pass membrane protein</topology>
    </subcellularLocation>
</comment>
<evidence type="ECO:0000256" key="1">
    <source>
        <dbReference type="ARBA" id="ARBA00004141"/>
    </source>
</evidence>
<protein>
    <submittedName>
        <fullName evidence="7">NRAMP (Natural resistance-associated macrophage protein) metal ion transporters</fullName>
    </submittedName>
</protein>
<feature type="transmembrane region" description="Helical" evidence="6">
    <location>
        <begin position="119"/>
        <end position="140"/>
    </location>
</feature>
<feature type="transmembrane region" description="Helical" evidence="6">
    <location>
        <begin position="177"/>
        <end position="196"/>
    </location>
</feature>
<dbReference type="Proteomes" id="UP000182975">
    <property type="component" value="Unassembled WGS sequence"/>
</dbReference>
<dbReference type="GO" id="GO:0005384">
    <property type="term" value="F:manganese ion transmembrane transporter activity"/>
    <property type="evidence" value="ECO:0007669"/>
    <property type="project" value="TreeGrafter"/>
</dbReference>
<feature type="transmembrane region" description="Helical" evidence="6">
    <location>
        <begin position="67"/>
        <end position="89"/>
    </location>
</feature>
<gene>
    <name evidence="7" type="ORF">SAMN02910314_01068</name>
</gene>
<accession>A0A1H8S668</accession>
<evidence type="ECO:0000256" key="5">
    <source>
        <dbReference type="ARBA" id="ARBA00023136"/>
    </source>
</evidence>
<evidence type="ECO:0000256" key="2">
    <source>
        <dbReference type="ARBA" id="ARBA00022448"/>
    </source>
</evidence>
<proteinExistence type="predicted"/>
<evidence type="ECO:0000256" key="3">
    <source>
        <dbReference type="ARBA" id="ARBA00022692"/>
    </source>
</evidence>
<dbReference type="InterPro" id="IPR001046">
    <property type="entry name" value="NRAMP_fam"/>
</dbReference>
<dbReference type="PANTHER" id="PTHR11706">
    <property type="entry name" value="SOLUTE CARRIER PROTEIN FAMILY 11 MEMBER"/>
    <property type="match status" value="1"/>
</dbReference>
<name>A0A1H8S668_9ACTN</name>
<dbReference type="EMBL" id="FOEC01000005">
    <property type="protein sequence ID" value="SEO74509.1"/>
    <property type="molecule type" value="Genomic_DNA"/>
</dbReference>
<evidence type="ECO:0000256" key="6">
    <source>
        <dbReference type="SAM" id="Phobius"/>
    </source>
</evidence>
<dbReference type="RefSeq" id="WP_066663405.1">
    <property type="nucleotide sequence ID" value="NZ_CP011402.1"/>
</dbReference>
<feature type="transmembrane region" description="Helical" evidence="6">
    <location>
        <begin position="38"/>
        <end position="55"/>
    </location>
</feature>
<keyword evidence="5 6" id="KW-0472">Membrane</keyword>
<keyword evidence="3 6" id="KW-0812">Transmembrane</keyword>
<dbReference type="Pfam" id="PF01566">
    <property type="entry name" value="Nramp"/>
    <property type="match status" value="1"/>
</dbReference>
<dbReference type="OrthoDB" id="9787548at2"/>
<evidence type="ECO:0000256" key="4">
    <source>
        <dbReference type="ARBA" id="ARBA00022989"/>
    </source>
</evidence>
<sequence>MSASKTTEEVLAERAERGEEILRDANAPASPIKKKSRLAVVLAAMGPGIITAMAGNDAGGIATYSTVGAEFGFACLWIIPVMCVLLVVVQLTAGRMGAVTGKGFAALVRERFGIRPTALAMLALLIGNVCTTFSQFAGIAAGCGMFGIPTWVSVVVSALAVWLLVSGGNYQRVERIFLIISFVFVTYIIAAFMANPDWPSAFLSTVQPQIVQSQNFISLVISTIGTTIAPWMMFYAQSNIVEKGTGTEEDEMLAIRADAVSGSVAACIVAWFIIVTTGAVLFPAGVHVDSAADAASALVPFAGQYAQILFAVGLVGASFLAACVLPLTSAFVVCEAFGWEAGVEFSFKEAPIFKGLITGIIVFSAAIVLIPDLDLMGVMIMAQFINGVILPILLAFMAIIAADKYVMGKYAVGPVMRVLLWLLVAIVVVLTVILLVMQALGLA</sequence>
<dbReference type="GO" id="GO:0005886">
    <property type="term" value="C:plasma membrane"/>
    <property type="evidence" value="ECO:0007669"/>
    <property type="project" value="TreeGrafter"/>
</dbReference>
<organism evidence="7 8">
    <name type="scientific">Denitrobacterium detoxificans</name>
    <dbReference type="NCBI Taxonomy" id="79604"/>
    <lineage>
        <taxon>Bacteria</taxon>
        <taxon>Bacillati</taxon>
        <taxon>Actinomycetota</taxon>
        <taxon>Coriobacteriia</taxon>
        <taxon>Eggerthellales</taxon>
        <taxon>Eggerthellaceae</taxon>
        <taxon>Denitrobacterium</taxon>
    </lineage>
</organism>
<dbReference type="AlphaFoldDB" id="A0A1H8S668"/>
<feature type="transmembrane region" description="Helical" evidence="6">
    <location>
        <begin position="306"/>
        <end position="339"/>
    </location>
</feature>
<reference evidence="8" key="1">
    <citation type="submission" date="2016-10" db="EMBL/GenBank/DDBJ databases">
        <authorList>
            <person name="Varghese N."/>
        </authorList>
    </citation>
    <scope>NUCLEOTIDE SEQUENCE [LARGE SCALE GENOMIC DNA]</scope>
    <source>
        <strain evidence="8">DSM 21843</strain>
    </source>
</reference>
<feature type="transmembrane region" description="Helical" evidence="6">
    <location>
        <begin position="216"/>
        <end position="236"/>
    </location>
</feature>
<feature type="transmembrane region" description="Helical" evidence="6">
    <location>
        <begin position="257"/>
        <end position="286"/>
    </location>
</feature>
<dbReference type="STRING" id="79604.AAY81_07515"/>
<dbReference type="GO" id="GO:0034755">
    <property type="term" value="P:iron ion transmembrane transport"/>
    <property type="evidence" value="ECO:0007669"/>
    <property type="project" value="TreeGrafter"/>
</dbReference>